<name>A0A7Z9DYL2_9CYAN</name>
<organism evidence="1 2">
    <name type="scientific">Planktothrix paucivesiculata PCC 9631</name>
    <dbReference type="NCBI Taxonomy" id="671071"/>
    <lineage>
        <taxon>Bacteria</taxon>
        <taxon>Bacillati</taxon>
        <taxon>Cyanobacteriota</taxon>
        <taxon>Cyanophyceae</taxon>
        <taxon>Oscillatoriophycideae</taxon>
        <taxon>Oscillatoriales</taxon>
        <taxon>Microcoleaceae</taxon>
        <taxon>Planktothrix</taxon>
    </lineage>
</organism>
<comment type="caution">
    <text evidence="1">The sequence shown here is derived from an EMBL/GenBank/DDBJ whole genome shotgun (WGS) entry which is preliminary data.</text>
</comment>
<evidence type="ECO:0000313" key="1">
    <source>
        <dbReference type="EMBL" id="VXD18748.1"/>
    </source>
</evidence>
<dbReference type="EMBL" id="CZCS02000181">
    <property type="protein sequence ID" value="VXD18748.1"/>
    <property type="molecule type" value="Genomic_DNA"/>
</dbReference>
<dbReference type="AlphaFoldDB" id="A0A7Z9DYL2"/>
<proteinExistence type="predicted"/>
<dbReference type="OrthoDB" id="455701at2"/>
<dbReference type="Proteomes" id="UP000182190">
    <property type="component" value="Unassembled WGS sequence"/>
</dbReference>
<accession>A0A7Z9DYL2</accession>
<sequence>MLGFLRGDDLKSSTIAPVDGSHKGIAKDNVFKLSASNAITPDNPPETIFDTYRTMPVCDRVREFTPEEADGLSELARVKKQNAKATKKAADQHEIILNSEAKINRHGQRMIRNEAEFEVKTQGYKGTTAKALQAKRPRYAAMGKGLEKSEQLADQAIANLMAQL</sequence>
<keyword evidence="2" id="KW-1185">Reference proteome</keyword>
<evidence type="ECO:0000313" key="2">
    <source>
        <dbReference type="Proteomes" id="UP000182190"/>
    </source>
</evidence>
<dbReference type="RefSeq" id="WP_083617915.1">
    <property type="nucleotide sequence ID" value="NZ_LR735002.1"/>
</dbReference>
<protein>
    <submittedName>
        <fullName evidence="1">Uncharacterized protein</fullName>
    </submittedName>
</protein>
<gene>
    <name evidence="1" type="ORF">PL9631_410035</name>
</gene>
<reference evidence="1" key="1">
    <citation type="submission" date="2019-10" db="EMBL/GenBank/DDBJ databases">
        <authorList>
            <consortium name="Genoscope - CEA"/>
            <person name="William W."/>
        </authorList>
    </citation>
    <scope>NUCLEOTIDE SEQUENCE [LARGE SCALE GENOMIC DNA]</scope>
    <source>
        <strain evidence="1">BBR_PRJEB10994</strain>
    </source>
</reference>